<protein>
    <submittedName>
        <fullName evidence="2">Uncharacterized protein</fullName>
    </submittedName>
</protein>
<dbReference type="AlphaFoldDB" id="A0A239PSN9"/>
<dbReference type="InterPro" id="IPR006311">
    <property type="entry name" value="TAT_signal"/>
</dbReference>
<evidence type="ECO:0000313" key="3">
    <source>
        <dbReference type="Proteomes" id="UP000198346"/>
    </source>
</evidence>
<reference evidence="2 3" key="1">
    <citation type="submission" date="2017-07" db="EMBL/GenBank/DDBJ databases">
        <authorList>
            <person name="Sun Z.S."/>
            <person name="Albrecht U."/>
            <person name="Echele G."/>
            <person name="Lee C.C."/>
        </authorList>
    </citation>
    <scope>NUCLEOTIDE SEQUENCE [LARGE SCALE GENOMIC DNA]</scope>
    <source>
        <strain evidence="2 3">CGMCC 1.12710</strain>
    </source>
</reference>
<keyword evidence="1" id="KW-0732">Signal</keyword>
<feature type="signal peptide" evidence="1">
    <location>
        <begin position="1"/>
        <end position="27"/>
    </location>
</feature>
<evidence type="ECO:0000256" key="1">
    <source>
        <dbReference type="SAM" id="SignalP"/>
    </source>
</evidence>
<dbReference type="OrthoDB" id="7596780at2"/>
<evidence type="ECO:0000313" key="2">
    <source>
        <dbReference type="EMBL" id="SNT73299.1"/>
    </source>
</evidence>
<sequence>MSDIRRFRRRRLAGLPAAAGASLLAAAAGAAAQTDNPIEHCRTAAASDQARIACLEAALAQALGLEAAAAPDDAPTVLGAEQVLARNREPGGGQDAEKETIEARLEDFAVNRNGDIVFFLDNGQIWRQKQADSNALRLSRKKAYSVSVSKGVLSGYRLEIRALKRSVLVERLK</sequence>
<keyword evidence="3" id="KW-1185">Reference proteome</keyword>
<gene>
    <name evidence="2" type="ORF">SAMN06297382_1697</name>
</gene>
<dbReference type="PROSITE" id="PS51318">
    <property type="entry name" value="TAT"/>
    <property type="match status" value="1"/>
</dbReference>
<feature type="chain" id="PRO_5012353814" evidence="1">
    <location>
        <begin position="28"/>
        <end position="173"/>
    </location>
</feature>
<dbReference type="EMBL" id="FZQA01000003">
    <property type="protein sequence ID" value="SNT73299.1"/>
    <property type="molecule type" value="Genomic_DNA"/>
</dbReference>
<dbReference type="Proteomes" id="UP000198346">
    <property type="component" value="Unassembled WGS sequence"/>
</dbReference>
<organism evidence="2 3">
    <name type="scientific">Amphiplicatus metriothermophilus</name>
    <dbReference type="NCBI Taxonomy" id="1519374"/>
    <lineage>
        <taxon>Bacteria</taxon>
        <taxon>Pseudomonadati</taxon>
        <taxon>Pseudomonadota</taxon>
        <taxon>Alphaproteobacteria</taxon>
        <taxon>Parvularculales</taxon>
        <taxon>Parvularculaceae</taxon>
        <taxon>Amphiplicatus</taxon>
    </lineage>
</organism>
<dbReference type="RefSeq" id="WP_089412176.1">
    <property type="nucleotide sequence ID" value="NZ_FZQA01000003.1"/>
</dbReference>
<proteinExistence type="predicted"/>
<accession>A0A239PSN9</accession>
<name>A0A239PSN9_9PROT</name>